<protein>
    <submittedName>
        <fullName evidence="2">Uncharacterized protein</fullName>
    </submittedName>
</protein>
<evidence type="ECO:0000313" key="3">
    <source>
        <dbReference type="Proteomes" id="UP000607197"/>
    </source>
</evidence>
<keyword evidence="1" id="KW-0812">Transmembrane</keyword>
<accession>A0A830FFR7</accession>
<keyword evidence="1" id="KW-1133">Transmembrane helix</keyword>
<reference evidence="2" key="1">
    <citation type="journal article" date="2014" name="Int. J. Syst. Evol. Microbiol.">
        <title>Complete genome sequence of Corynebacterium casei LMG S-19264T (=DSM 44701T), isolated from a smear-ripened cheese.</title>
        <authorList>
            <consortium name="US DOE Joint Genome Institute (JGI-PGF)"/>
            <person name="Walter F."/>
            <person name="Albersmeier A."/>
            <person name="Kalinowski J."/>
            <person name="Ruckert C."/>
        </authorList>
    </citation>
    <scope>NUCLEOTIDE SEQUENCE</scope>
    <source>
        <strain evidence="2">JCM 19596</strain>
    </source>
</reference>
<keyword evidence="3" id="KW-1185">Reference proteome</keyword>
<keyword evidence="1" id="KW-0472">Membrane</keyword>
<evidence type="ECO:0000313" key="2">
    <source>
        <dbReference type="EMBL" id="GGL50957.1"/>
    </source>
</evidence>
<feature type="transmembrane region" description="Helical" evidence="1">
    <location>
        <begin position="12"/>
        <end position="28"/>
    </location>
</feature>
<proteinExistence type="predicted"/>
<name>A0A830FFR7_9EURY</name>
<sequence length="61" mass="6749">MEIEGRSLRERVVQAAIVFALLLGFDLYRGSVDAVEITAAAVSFFVLLIALDGVRIRLLDR</sequence>
<dbReference type="EMBL" id="BMPG01000001">
    <property type="protein sequence ID" value="GGL50957.1"/>
    <property type="molecule type" value="Genomic_DNA"/>
</dbReference>
<feature type="transmembrane region" description="Helical" evidence="1">
    <location>
        <begin position="34"/>
        <end position="54"/>
    </location>
</feature>
<reference evidence="2" key="2">
    <citation type="submission" date="2020-09" db="EMBL/GenBank/DDBJ databases">
        <authorList>
            <person name="Sun Q."/>
            <person name="Ohkuma M."/>
        </authorList>
    </citation>
    <scope>NUCLEOTIDE SEQUENCE</scope>
    <source>
        <strain evidence="2">JCM 19596</strain>
    </source>
</reference>
<dbReference type="Proteomes" id="UP000607197">
    <property type="component" value="Unassembled WGS sequence"/>
</dbReference>
<evidence type="ECO:0000256" key="1">
    <source>
        <dbReference type="SAM" id="Phobius"/>
    </source>
</evidence>
<dbReference type="RefSeq" id="WP_188975784.1">
    <property type="nucleotide sequence ID" value="NZ_BMPG01000001.1"/>
</dbReference>
<dbReference type="AlphaFoldDB" id="A0A830FFR7"/>
<organism evidence="2 3">
    <name type="scientific">Halocalculus aciditolerans</name>
    <dbReference type="NCBI Taxonomy" id="1383812"/>
    <lineage>
        <taxon>Archaea</taxon>
        <taxon>Methanobacteriati</taxon>
        <taxon>Methanobacteriota</taxon>
        <taxon>Stenosarchaea group</taxon>
        <taxon>Halobacteria</taxon>
        <taxon>Halobacteriales</taxon>
        <taxon>Halobacteriaceae</taxon>
        <taxon>Halocalculus</taxon>
    </lineage>
</organism>
<comment type="caution">
    <text evidence="2">The sequence shown here is derived from an EMBL/GenBank/DDBJ whole genome shotgun (WGS) entry which is preliminary data.</text>
</comment>
<gene>
    <name evidence="2" type="ORF">GCM10009039_06470</name>
</gene>
<dbReference type="OrthoDB" id="170760at2157"/>